<dbReference type="PANTHER" id="PTHR43861">
    <property type="entry name" value="TRANS-ACONITATE 2-METHYLTRANSFERASE-RELATED"/>
    <property type="match status" value="1"/>
</dbReference>
<proteinExistence type="predicted"/>
<name>A0A2G6E7D9_9BACT</name>
<evidence type="ECO:0000313" key="2">
    <source>
        <dbReference type="Proteomes" id="UP000229740"/>
    </source>
</evidence>
<dbReference type="Gene3D" id="3.40.50.150">
    <property type="entry name" value="Vaccinia Virus protein VP39"/>
    <property type="match status" value="1"/>
</dbReference>
<comment type="caution">
    <text evidence="1">The sequence shown here is derived from an EMBL/GenBank/DDBJ whole genome shotgun (WGS) entry which is preliminary data.</text>
</comment>
<dbReference type="CDD" id="cd02440">
    <property type="entry name" value="AdoMet_MTases"/>
    <property type="match status" value="1"/>
</dbReference>
<dbReference type="SUPFAM" id="SSF53335">
    <property type="entry name" value="S-adenosyl-L-methionine-dependent methyltransferases"/>
    <property type="match status" value="1"/>
</dbReference>
<dbReference type="Proteomes" id="UP000229740">
    <property type="component" value="Unassembled WGS sequence"/>
</dbReference>
<organism evidence="1 2">
    <name type="scientific">candidate division KSB3 bacterium</name>
    <dbReference type="NCBI Taxonomy" id="2044937"/>
    <lineage>
        <taxon>Bacteria</taxon>
        <taxon>candidate division KSB3</taxon>
    </lineage>
</organism>
<reference evidence="1 2" key="1">
    <citation type="submission" date="2017-10" db="EMBL/GenBank/DDBJ databases">
        <title>Novel microbial diversity and functional potential in the marine mammal oral microbiome.</title>
        <authorList>
            <person name="Dudek N.K."/>
            <person name="Sun C.L."/>
            <person name="Burstein D."/>
            <person name="Kantor R.S."/>
            <person name="Aliaga Goltsman D.S."/>
            <person name="Bik E.M."/>
            <person name="Thomas B.C."/>
            <person name="Banfield J.F."/>
            <person name="Relman D.A."/>
        </authorList>
    </citation>
    <scope>NUCLEOTIDE SEQUENCE [LARGE SCALE GENOMIC DNA]</scope>
    <source>
        <strain evidence="1">DOLZORAL124_49_17</strain>
    </source>
</reference>
<protein>
    <recommendedName>
        <fullName evidence="3">Methyltransferase type 11 domain-containing protein</fullName>
    </recommendedName>
</protein>
<dbReference type="EMBL" id="PDPS01000024">
    <property type="protein sequence ID" value="PID58010.1"/>
    <property type="molecule type" value="Genomic_DNA"/>
</dbReference>
<accession>A0A2G6E7D9</accession>
<dbReference type="InterPro" id="IPR010743">
    <property type="entry name" value="Methionine_synth_MetW"/>
</dbReference>
<dbReference type="Pfam" id="PF07021">
    <property type="entry name" value="MetW"/>
    <property type="match status" value="1"/>
</dbReference>
<evidence type="ECO:0008006" key="3">
    <source>
        <dbReference type="Google" id="ProtNLM"/>
    </source>
</evidence>
<sequence>MSASQDRQHTQQSHLHFQMWDTYLNRLNTLWSVEYHDAPLHSERVAAKPSSLKEKILSPVKKFIVRTVQPLIEHVGLRQDRMLDAQREFNAATVQSVNGLVELIDEDLKSIRQEVSAQFQTFQQSLDTFQLNLEAFQQKLDMFQEHFERLQSFIDNRLEQIEPRIEAFDTAIWTFERRKEALEIDHILLNQKLGQLADAFQQQLSESDACSHLQQVLSDKERQDDYRYLVFENLHRGDERDIQRRLTGYMQYYENCSAVLDVGCGRGEFLELLTEHQIESYGIDTNRTMVHYCRHKGLQAQEADVISHLEALPDDSLGGIFIAHLVEHLTLDELQQVLRLCFAKLQPHKYLILETPNPQSLYTLSHHFYKDLSHRNPLDPEALLHLVNSSGFEEARIEVKNPFPDGISHAKLLQKTKVEQLNDRALQEYFETLNQNMQQLNDIIYGYLDYAIISRKIRTS</sequence>
<dbReference type="AlphaFoldDB" id="A0A2G6E7D9"/>
<evidence type="ECO:0000313" key="1">
    <source>
        <dbReference type="EMBL" id="PID58010.1"/>
    </source>
</evidence>
<dbReference type="InterPro" id="IPR029063">
    <property type="entry name" value="SAM-dependent_MTases_sf"/>
</dbReference>
<gene>
    <name evidence="1" type="ORF">CSB45_04795</name>
</gene>